<keyword evidence="1" id="KW-0804">Transcription</keyword>
<dbReference type="InterPro" id="IPR021087">
    <property type="entry name" value="Uncharacterised_PixA/AidA"/>
</dbReference>
<keyword evidence="1" id="KW-0240">DNA-directed RNA polymerase</keyword>
<keyword evidence="2" id="KW-1185">Reference proteome</keyword>
<dbReference type="Pfam" id="PF12306">
    <property type="entry name" value="PixA"/>
    <property type="match status" value="1"/>
</dbReference>
<dbReference type="Gene3D" id="2.60.40.3910">
    <property type="entry name" value="Inclusion body protein"/>
    <property type="match status" value="1"/>
</dbReference>
<sequence>MAADIDKPEKTARLNVLVVVDTAYVKSTYGPNGHTTEPHAIGSEGQFMICPGARAVHARGAHELRLKAGIGDRVAVRVTSICANAGDAVIAYGFTHASGTKAFGHFEQVVQVRAGAVRPDPDSPYRNGLPPIESAADFTSFDSIVVRRGIERLRLAFALYVVSSNGQAQRPFGYYAWNPTISIE</sequence>
<comment type="caution">
    <text evidence="1">The sequence shown here is derived from an EMBL/GenBank/DDBJ whole genome shotgun (WGS) entry which is preliminary data.</text>
</comment>
<dbReference type="Proteomes" id="UP000235616">
    <property type="component" value="Unassembled WGS sequence"/>
</dbReference>
<protein>
    <submittedName>
        <fullName evidence="1">DNA-directed RNA polymerase subunit beta</fullName>
    </submittedName>
</protein>
<dbReference type="InterPro" id="IPR038712">
    <property type="entry name" value="PixA-like_sf"/>
</dbReference>
<dbReference type="OrthoDB" id="8705346at2"/>
<dbReference type="RefSeq" id="WP_102647932.1">
    <property type="nucleotide sequence ID" value="NZ_PNYA01000025.1"/>
</dbReference>
<organism evidence="1 2">
    <name type="scientific">Trinickia dabaoshanensis</name>
    <dbReference type="NCBI Taxonomy" id="564714"/>
    <lineage>
        <taxon>Bacteria</taxon>
        <taxon>Pseudomonadati</taxon>
        <taxon>Pseudomonadota</taxon>
        <taxon>Betaproteobacteria</taxon>
        <taxon>Burkholderiales</taxon>
        <taxon>Burkholderiaceae</taxon>
        <taxon>Trinickia</taxon>
    </lineage>
</organism>
<reference evidence="1 2" key="1">
    <citation type="submission" date="2018-01" db="EMBL/GenBank/DDBJ databases">
        <title>Whole genome analyses suggest that Burkholderia sensu lato contains two further novel genera in the rhizoxinica-symbiotica group Mycetohabitans gen. nov., and Trinickia gen. nov.: implications for the evolution of diazotrophy and nodulation in the Burkholderiaceae.</title>
        <authorList>
            <person name="Estrada-de los Santos P."/>
            <person name="Palmer M."/>
            <person name="Chavez-Ramirez B."/>
            <person name="Beukes C."/>
            <person name="Steenkamp E.T."/>
            <person name="Hirsch A.M."/>
            <person name="Manyaka P."/>
            <person name="Maluk M."/>
            <person name="Lafos M."/>
            <person name="Crook M."/>
            <person name="Gross E."/>
            <person name="Simon M.F."/>
            <person name="Bueno dos Reis Junior F."/>
            <person name="Poole P.S."/>
            <person name="Venter S.N."/>
            <person name="James E.K."/>
        </authorList>
    </citation>
    <scope>NUCLEOTIDE SEQUENCE [LARGE SCALE GENOMIC DNA]</scope>
    <source>
        <strain evidence="1 2">GIMN1.004</strain>
    </source>
</reference>
<accession>A0A2N7VGS0</accession>
<dbReference type="GO" id="GO:0000428">
    <property type="term" value="C:DNA-directed RNA polymerase complex"/>
    <property type="evidence" value="ECO:0007669"/>
    <property type="project" value="UniProtKB-KW"/>
</dbReference>
<name>A0A2N7VGS0_9BURK</name>
<dbReference type="AlphaFoldDB" id="A0A2N7VGS0"/>
<dbReference type="EMBL" id="PNYA01000025">
    <property type="protein sequence ID" value="PMS16345.1"/>
    <property type="molecule type" value="Genomic_DNA"/>
</dbReference>
<evidence type="ECO:0000313" key="1">
    <source>
        <dbReference type="EMBL" id="PMS16345.1"/>
    </source>
</evidence>
<gene>
    <name evidence="1" type="ORF">C0Z18_23905</name>
</gene>
<evidence type="ECO:0000313" key="2">
    <source>
        <dbReference type="Proteomes" id="UP000235616"/>
    </source>
</evidence>
<proteinExistence type="predicted"/>